<evidence type="ECO:0000313" key="3">
    <source>
        <dbReference type="Proteomes" id="UP000288096"/>
    </source>
</evidence>
<feature type="transmembrane region" description="Helical" evidence="1">
    <location>
        <begin position="179"/>
        <end position="197"/>
    </location>
</feature>
<feature type="transmembrane region" description="Helical" evidence="1">
    <location>
        <begin position="119"/>
        <end position="136"/>
    </location>
</feature>
<feature type="transmembrane region" description="Helical" evidence="1">
    <location>
        <begin position="332"/>
        <end position="349"/>
    </location>
</feature>
<keyword evidence="1" id="KW-0472">Membrane</keyword>
<evidence type="ECO:0000313" key="2">
    <source>
        <dbReference type="EMBL" id="GBC59189.1"/>
    </source>
</evidence>
<feature type="transmembrane region" description="Helical" evidence="1">
    <location>
        <begin position="305"/>
        <end position="326"/>
    </location>
</feature>
<proteinExistence type="predicted"/>
<reference evidence="3" key="1">
    <citation type="submission" date="2017-11" db="EMBL/GenBank/DDBJ databases">
        <authorList>
            <person name="Watanabe M."/>
            <person name="Kojima H."/>
        </authorList>
    </citation>
    <scope>NUCLEOTIDE SEQUENCE [LARGE SCALE GENOMIC DNA]</scope>
    <source>
        <strain evidence="3">Tokyo 01</strain>
    </source>
</reference>
<feature type="transmembrane region" description="Helical" evidence="1">
    <location>
        <begin position="148"/>
        <end position="172"/>
    </location>
</feature>
<feature type="transmembrane region" description="Helical" evidence="1">
    <location>
        <begin position="83"/>
        <end position="107"/>
    </location>
</feature>
<accession>A0A401FQC0</accession>
<feature type="transmembrane region" description="Helical" evidence="1">
    <location>
        <begin position="20"/>
        <end position="51"/>
    </location>
</feature>
<keyword evidence="3" id="KW-1185">Reference proteome</keyword>
<gene>
    <name evidence="2" type="ORF">DENIS_0125</name>
</gene>
<feature type="transmembrane region" description="Helical" evidence="1">
    <location>
        <begin position="209"/>
        <end position="228"/>
    </location>
</feature>
<dbReference type="Pfam" id="PF16983">
    <property type="entry name" value="MFS_MOT1"/>
    <property type="match status" value="2"/>
</dbReference>
<name>A0A401FQC0_9BACT</name>
<feature type="transmembrane region" description="Helical" evidence="1">
    <location>
        <begin position="358"/>
        <end position="385"/>
    </location>
</feature>
<dbReference type="RefSeq" id="WP_166404740.1">
    <property type="nucleotide sequence ID" value="NZ_BEXT01000001.1"/>
</dbReference>
<evidence type="ECO:0000256" key="1">
    <source>
        <dbReference type="SAM" id="Phobius"/>
    </source>
</evidence>
<dbReference type="PANTHER" id="PTHR31970">
    <property type="match status" value="1"/>
</dbReference>
<dbReference type="PANTHER" id="PTHR31970:SF9">
    <property type="entry name" value="MOLYBDATE TRANSPORTER 2"/>
    <property type="match status" value="1"/>
</dbReference>
<dbReference type="GO" id="GO:0015098">
    <property type="term" value="F:molybdate ion transmembrane transporter activity"/>
    <property type="evidence" value="ECO:0007669"/>
    <property type="project" value="InterPro"/>
</dbReference>
<dbReference type="Proteomes" id="UP000288096">
    <property type="component" value="Unassembled WGS sequence"/>
</dbReference>
<sequence>MEIRSYKFDRTEFAGSLGDLGTLIPLSVALILINGLSATSVLLMIGLFYIFSGFYFRLPIPVQPLKLVSAIAIAFPEKVTLPILAAAGMTFGACLLMLSLTGLIDWLARFFRKPIMRGIQLGLGLILFNKGMALILKPELFINGADSAIYIAGVPLNPVIGIAGGMLTLVLLASKRFPAALVLVSAGLMFGILAGALNNADLTPGPTAVRFYIPTLSDFSSALILLVIPQMPLTLGNAVMGTADTCLTLFGEDDRVRRATYRGFSTSMGLMNLFTGMIAGMPMCHGSGGLAAHYRFGARTGGSNLMIGLLFVILGLGFGQIGISFLSAIPNAVLGVLLVFAGLELLMLIRDIKEKNDLFVAGLIAGIGFATHNMGIAFFTGIIVMNLMKWQDIKI</sequence>
<dbReference type="InterPro" id="IPR031563">
    <property type="entry name" value="MOT1/MOT2"/>
</dbReference>
<reference evidence="3" key="2">
    <citation type="submission" date="2019-01" db="EMBL/GenBank/DDBJ databases">
        <title>Genome sequence of Desulfonema ishimotonii strain Tokyo 01.</title>
        <authorList>
            <person name="Fukui M."/>
        </authorList>
    </citation>
    <scope>NUCLEOTIDE SEQUENCE [LARGE SCALE GENOMIC DNA]</scope>
    <source>
        <strain evidence="3">Tokyo 01</strain>
    </source>
</reference>
<dbReference type="EMBL" id="BEXT01000001">
    <property type="protein sequence ID" value="GBC59189.1"/>
    <property type="molecule type" value="Genomic_DNA"/>
</dbReference>
<organism evidence="2 3">
    <name type="scientific">Desulfonema ishimotonii</name>
    <dbReference type="NCBI Taxonomy" id="45657"/>
    <lineage>
        <taxon>Bacteria</taxon>
        <taxon>Pseudomonadati</taxon>
        <taxon>Thermodesulfobacteriota</taxon>
        <taxon>Desulfobacteria</taxon>
        <taxon>Desulfobacterales</taxon>
        <taxon>Desulfococcaceae</taxon>
        <taxon>Desulfonema</taxon>
    </lineage>
</organism>
<keyword evidence="1" id="KW-0812">Transmembrane</keyword>
<dbReference type="AlphaFoldDB" id="A0A401FQC0"/>
<protein>
    <submittedName>
        <fullName evidence="2">Sulfate permease</fullName>
    </submittedName>
</protein>
<keyword evidence="1" id="KW-1133">Transmembrane helix</keyword>
<comment type="caution">
    <text evidence="2">The sequence shown here is derived from an EMBL/GenBank/DDBJ whole genome shotgun (WGS) entry which is preliminary data.</text>
</comment>